<protein>
    <submittedName>
        <fullName evidence="2">Uncharacterized protein</fullName>
    </submittedName>
</protein>
<evidence type="ECO:0000256" key="1">
    <source>
        <dbReference type="SAM" id="MobiDB-lite"/>
    </source>
</evidence>
<organism evidence="2 3">
    <name type="scientific">Glomus cerebriforme</name>
    <dbReference type="NCBI Taxonomy" id="658196"/>
    <lineage>
        <taxon>Eukaryota</taxon>
        <taxon>Fungi</taxon>
        <taxon>Fungi incertae sedis</taxon>
        <taxon>Mucoromycota</taxon>
        <taxon>Glomeromycotina</taxon>
        <taxon>Glomeromycetes</taxon>
        <taxon>Glomerales</taxon>
        <taxon>Glomeraceae</taxon>
        <taxon>Glomus</taxon>
    </lineage>
</organism>
<dbReference type="EMBL" id="QKYT01000514">
    <property type="protein sequence ID" value="RIA84155.1"/>
    <property type="molecule type" value="Genomic_DNA"/>
</dbReference>
<reference evidence="2 3" key="1">
    <citation type="submission" date="2018-06" db="EMBL/GenBank/DDBJ databases">
        <title>Comparative genomics reveals the genomic features of Rhizophagus irregularis, R. cerebriforme, R. diaphanum and Gigaspora rosea, and their symbiotic lifestyle signature.</title>
        <authorList>
            <person name="Morin E."/>
            <person name="San Clemente H."/>
            <person name="Chen E.C.H."/>
            <person name="De La Providencia I."/>
            <person name="Hainaut M."/>
            <person name="Kuo A."/>
            <person name="Kohler A."/>
            <person name="Murat C."/>
            <person name="Tang N."/>
            <person name="Roy S."/>
            <person name="Loubradou J."/>
            <person name="Henrissat B."/>
            <person name="Grigoriev I.V."/>
            <person name="Corradi N."/>
            <person name="Roux C."/>
            <person name="Martin F.M."/>
        </authorList>
    </citation>
    <scope>NUCLEOTIDE SEQUENCE [LARGE SCALE GENOMIC DNA]</scope>
    <source>
        <strain evidence="2 3">DAOM 227022</strain>
    </source>
</reference>
<feature type="compositionally biased region" description="Low complexity" evidence="1">
    <location>
        <begin position="67"/>
        <end position="82"/>
    </location>
</feature>
<dbReference type="AlphaFoldDB" id="A0A397SJ28"/>
<evidence type="ECO:0000313" key="3">
    <source>
        <dbReference type="Proteomes" id="UP000265703"/>
    </source>
</evidence>
<sequence>MNDQENTNYFTGEACRKKFLGITKAFYTAEKYRKGTGSKRSLVGEKIYEEFSSKFWLKPEPQFGQARSGSSRVSSSSRSSISRSERTLDIADLFETSPPASRPVTPSVETSAVSRPATPTLPSFSQSANVINVTINNR</sequence>
<dbReference type="OrthoDB" id="2413097at2759"/>
<feature type="region of interest" description="Disordered" evidence="1">
    <location>
        <begin position="61"/>
        <end position="123"/>
    </location>
</feature>
<accession>A0A397SJ28</accession>
<keyword evidence="3" id="KW-1185">Reference proteome</keyword>
<name>A0A397SJ28_9GLOM</name>
<gene>
    <name evidence="2" type="ORF">C1645_880096</name>
</gene>
<comment type="caution">
    <text evidence="2">The sequence shown here is derived from an EMBL/GenBank/DDBJ whole genome shotgun (WGS) entry which is preliminary data.</text>
</comment>
<proteinExistence type="predicted"/>
<dbReference type="Proteomes" id="UP000265703">
    <property type="component" value="Unassembled WGS sequence"/>
</dbReference>
<evidence type="ECO:0000313" key="2">
    <source>
        <dbReference type="EMBL" id="RIA84155.1"/>
    </source>
</evidence>